<protein>
    <submittedName>
        <fullName evidence="2">Uncharacterized protein</fullName>
    </submittedName>
</protein>
<evidence type="ECO:0000313" key="3">
    <source>
        <dbReference type="Proteomes" id="UP000187455"/>
    </source>
</evidence>
<dbReference type="Proteomes" id="UP000187455">
    <property type="component" value="Unassembled WGS sequence"/>
</dbReference>
<dbReference type="EMBL" id="LSSL01003569">
    <property type="protein sequence ID" value="OLY80331.1"/>
    <property type="molecule type" value="Genomic_DNA"/>
</dbReference>
<organism evidence="2 3">
    <name type="scientific">Smittium mucronatum</name>
    <dbReference type="NCBI Taxonomy" id="133383"/>
    <lineage>
        <taxon>Eukaryota</taxon>
        <taxon>Fungi</taxon>
        <taxon>Fungi incertae sedis</taxon>
        <taxon>Zoopagomycota</taxon>
        <taxon>Kickxellomycotina</taxon>
        <taxon>Harpellomycetes</taxon>
        <taxon>Harpellales</taxon>
        <taxon>Legeriomycetaceae</taxon>
        <taxon>Smittium</taxon>
    </lineage>
</organism>
<name>A0A1R0GTX9_9FUNG</name>
<gene>
    <name evidence="2" type="ORF">AYI68_g5573</name>
</gene>
<feature type="compositionally biased region" description="Basic and acidic residues" evidence="1">
    <location>
        <begin position="1"/>
        <end position="13"/>
    </location>
</feature>
<proteinExistence type="predicted"/>
<comment type="caution">
    <text evidence="2">The sequence shown here is derived from an EMBL/GenBank/DDBJ whole genome shotgun (WGS) entry which is preliminary data.</text>
</comment>
<sequence>MNGKLNKNEKKSTGEGITEPQSVQTPEISAFGSPTSYNDGQLAEIEDLARTVREQEFQENSQRLNLSATSFPEPIIDDNNGINELSTEICRLQINSELSSTYQICSGSNSRFIETPISSSGNSYVSEQQVIHSSDRSILERLNRCFNYSAELPENINYNLAGEELVVENIEVPNEDTSNEGFQLTANPILGPLRTFLNLFSQFINREPSTENRNEVFETVAIISNDDDFRSSEASPASNYEHEPITQNNRLRRVISNISGETLLGLGVRLSANSLNINTNDDVTRRNSENDFHEHSNPDYYNSENEIEFLAEIDTGNIDPNDIEAVRLMRENSIRILNLEVYLLIRPEVFSRIVYDSYWEFSIVDSESQEQYNIANHFIRCPPYNINYFIYQNTKRAHMDLVSAVFLIARNGQRDVIELNDESCPISSSMSKFLSMSPSQFSHLVSGYLARENVIVPNKVISDGDNEEYTISSCVRAQSDPNNVMQSHGKIVIRSGSFPLRVGTTTFSFLKYTPKITDAKMSNIKMNISNMILISNSFGNEIRTNPNDLISDADFIRGTTKSEDMMEFFVGNFGSVSTSFIKHLRLHSQKNLLRNIDGNDELSFIFPKDEFKEVVQISVGDPNNRSPKKCLMNKIFFTINGNYLKEKQVNKFLVFHSLFPIKPEYFEIFDGASDSVLNLLVSNNVGLTFRHPPTAYVVLDESTEYRYCGVLDLPIFCNYVYIKIISSKIFPPTPLLSTKASSVNQCDLVFTGGLDGTARMPLMFFSGKVVSDSYPN</sequence>
<feature type="compositionally biased region" description="Polar residues" evidence="1">
    <location>
        <begin position="19"/>
        <end position="39"/>
    </location>
</feature>
<keyword evidence="3" id="KW-1185">Reference proteome</keyword>
<dbReference type="AlphaFoldDB" id="A0A1R0GTX9"/>
<accession>A0A1R0GTX9</accession>
<evidence type="ECO:0000256" key="1">
    <source>
        <dbReference type="SAM" id="MobiDB-lite"/>
    </source>
</evidence>
<evidence type="ECO:0000313" key="2">
    <source>
        <dbReference type="EMBL" id="OLY80331.1"/>
    </source>
</evidence>
<feature type="region of interest" description="Disordered" evidence="1">
    <location>
        <begin position="1"/>
        <end position="39"/>
    </location>
</feature>
<reference evidence="2 3" key="1">
    <citation type="journal article" date="2016" name="Mol. Biol. Evol.">
        <title>Genome-Wide Survey of Gut Fungi (Harpellales) Reveals the First Horizontally Transferred Ubiquitin Gene from a Mosquito Host.</title>
        <authorList>
            <person name="Wang Y."/>
            <person name="White M.M."/>
            <person name="Kvist S."/>
            <person name="Moncalvo J.M."/>
        </authorList>
    </citation>
    <scope>NUCLEOTIDE SEQUENCE [LARGE SCALE GENOMIC DNA]</scope>
    <source>
        <strain evidence="2 3">ALG-7-W6</strain>
    </source>
</reference>